<name>A0A1I1WTP4_9RHOB</name>
<feature type="transmembrane region" description="Helical" evidence="8">
    <location>
        <begin position="158"/>
        <end position="177"/>
    </location>
</feature>
<dbReference type="NCBIfam" id="NF028537">
    <property type="entry name" value="P_eth_NH2_trans"/>
    <property type="match status" value="1"/>
</dbReference>
<dbReference type="PANTHER" id="PTHR30443:SF0">
    <property type="entry name" value="PHOSPHOETHANOLAMINE TRANSFERASE EPTA"/>
    <property type="match status" value="1"/>
</dbReference>
<dbReference type="Pfam" id="PF08019">
    <property type="entry name" value="EptA_B_N"/>
    <property type="match status" value="1"/>
</dbReference>
<keyword evidence="5 8" id="KW-0812">Transmembrane</keyword>
<dbReference type="AlphaFoldDB" id="A0A1I1WTP4"/>
<dbReference type="PANTHER" id="PTHR30443">
    <property type="entry name" value="INNER MEMBRANE PROTEIN"/>
    <property type="match status" value="1"/>
</dbReference>
<evidence type="ECO:0000256" key="7">
    <source>
        <dbReference type="ARBA" id="ARBA00023136"/>
    </source>
</evidence>
<reference evidence="11 12" key="1">
    <citation type="submission" date="2016-10" db="EMBL/GenBank/DDBJ databases">
        <authorList>
            <person name="de Groot N.N."/>
        </authorList>
    </citation>
    <scope>NUCLEOTIDE SEQUENCE [LARGE SCALE GENOMIC DNA]</scope>
    <source>
        <strain evidence="11 12">DSM 11443</strain>
    </source>
</reference>
<feature type="transmembrane region" description="Helical" evidence="8">
    <location>
        <begin position="20"/>
        <end position="44"/>
    </location>
</feature>
<keyword evidence="6 8" id="KW-1133">Transmembrane helix</keyword>
<evidence type="ECO:0000259" key="9">
    <source>
        <dbReference type="Pfam" id="PF00884"/>
    </source>
</evidence>
<evidence type="ECO:0000256" key="4">
    <source>
        <dbReference type="ARBA" id="ARBA00022679"/>
    </source>
</evidence>
<dbReference type="GO" id="GO:0016776">
    <property type="term" value="F:phosphotransferase activity, phosphate group as acceptor"/>
    <property type="evidence" value="ECO:0007669"/>
    <property type="project" value="TreeGrafter"/>
</dbReference>
<gene>
    <name evidence="11" type="ORF">SAMN04488523_104139</name>
</gene>
<sequence>MTLFQKLTTRFSDLRKVRAVSPTGLILLTIAYLFAASNATFWSIGAQVFTGHPLSFAGFSLAVLFLTLAFFSPFGLRWTLKPFLVFMVLLSAVTSYYMDTLGVIIDRDMIQNVMVTTVTESKHLITAGFISHIVIYGVLPASLIFCIRVKQYSWVRTFATPVLVTAVSVALAAGLLMTDFKSYASILRERKDYMSSFQPGMPVVSAIRYAKMMTRTASTVVEAIEHDATKGPAYGPDRKPLLTIVVAGETARAQNFSLNGYGVETNPRLAALPVVSFNNVSSCGTATAVSLPCMFSNYNRDQYSYEKGVSHQNVLDVLSHAGLHVEWWDNNTGDKGLAARIPSRSLTHSDNAEFCAAGECTDGIFMAQLKEYAATITEDTVLVLHQIGSHGPTYYLRYPETAERFQPACRTAEFKFCTPDEIANAYDNTIAYTDEILAQTIEFLAGQDQLSTALLYVSDHGESLGESGLYLHGSPYFMAPDYQTKVPMILWMSQAFKTQFDIDKPCMAAKAGETLSHDNLFHSLLGMLDIRTQQRDPELDLFASCRNLQKVVSQ</sequence>
<feature type="transmembrane region" description="Helical" evidence="8">
    <location>
        <begin position="83"/>
        <end position="105"/>
    </location>
</feature>
<keyword evidence="7 8" id="KW-0472">Membrane</keyword>
<dbReference type="SUPFAM" id="SSF53649">
    <property type="entry name" value="Alkaline phosphatase-like"/>
    <property type="match status" value="1"/>
</dbReference>
<comment type="subcellular location">
    <subcellularLocation>
        <location evidence="1">Cell inner membrane</location>
        <topology evidence="1">Multi-pass membrane protein</topology>
    </subcellularLocation>
</comment>
<evidence type="ECO:0000256" key="6">
    <source>
        <dbReference type="ARBA" id="ARBA00022989"/>
    </source>
</evidence>
<dbReference type="Gene3D" id="3.40.720.10">
    <property type="entry name" value="Alkaline Phosphatase, subunit A"/>
    <property type="match status" value="1"/>
</dbReference>
<protein>
    <submittedName>
        <fullName evidence="11">Lipid A ethanolaminephosphotransferase</fullName>
    </submittedName>
</protein>
<evidence type="ECO:0000313" key="12">
    <source>
        <dbReference type="Proteomes" id="UP000198977"/>
    </source>
</evidence>
<keyword evidence="4 11" id="KW-0808">Transferase</keyword>
<evidence type="ECO:0000256" key="1">
    <source>
        <dbReference type="ARBA" id="ARBA00004429"/>
    </source>
</evidence>
<keyword evidence="3" id="KW-0997">Cell inner membrane</keyword>
<dbReference type="InterPro" id="IPR017850">
    <property type="entry name" value="Alkaline_phosphatase_core_sf"/>
</dbReference>
<feature type="domain" description="Sulfatase N-terminal" evidence="9">
    <location>
        <begin position="243"/>
        <end position="530"/>
    </location>
</feature>
<dbReference type="OrthoDB" id="9786870at2"/>
<dbReference type="InterPro" id="IPR000917">
    <property type="entry name" value="Sulfatase_N"/>
</dbReference>
<evidence type="ECO:0000256" key="2">
    <source>
        <dbReference type="ARBA" id="ARBA00022475"/>
    </source>
</evidence>
<dbReference type="Proteomes" id="UP000198977">
    <property type="component" value="Unassembled WGS sequence"/>
</dbReference>
<evidence type="ECO:0000256" key="5">
    <source>
        <dbReference type="ARBA" id="ARBA00022692"/>
    </source>
</evidence>
<evidence type="ECO:0000256" key="8">
    <source>
        <dbReference type="SAM" id="Phobius"/>
    </source>
</evidence>
<evidence type="ECO:0000313" key="11">
    <source>
        <dbReference type="EMBL" id="SFD98517.1"/>
    </source>
</evidence>
<accession>A0A1I1WTP4</accession>
<evidence type="ECO:0000256" key="3">
    <source>
        <dbReference type="ARBA" id="ARBA00022519"/>
    </source>
</evidence>
<dbReference type="EMBL" id="FOMW01000004">
    <property type="protein sequence ID" value="SFD98517.1"/>
    <property type="molecule type" value="Genomic_DNA"/>
</dbReference>
<dbReference type="InterPro" id="IPR012549">
    <property type="entry name" value="EptA-like_N"/>
</dbReference>
<proteinExistence type="predicted"/>
<dbReference type="RefSeq" id="WP_093923069.1">
    <property type="nucleotide sequence ID" value="NZ_FOMW01000004.1"/>
</dbReference>
<dbReference type="CDD" id="cd16017">
    <property type="entry name" value="LptA"/>
    <property type="match status" value="1"/>
</dbReference>
<dbReference type="Pfam" id="PF00884">
    <property type="entry name" value="Sulfatase"/>
    <property type="match status" value="1"/>
</dbReference>
<dbReference type="GO" id="GO:0005886">
    <property type="term" value="C:plasma membrane"/>
    <property type="evidence" value="ECO:0007669"/>
    <property type="project" value="UniProtKB-SubCell"/>
</dbReference>
<dbReference type="GO" id="GO:0009244">
    <property type="term" value="P:lipopolysaccharide core region biosynthetic process"/>
    <property type="evidence" value="ECO:0007669"/>
    <property type="project" value="TreeGrafter"/>
</dbReference>
<dbReference type="InterPro" id="IPR040423">
    <property type="entry name" value="PEA_transferase"/>
</dbReference>
<dbReference type="STRING" id="74348.SAMN04488523_104139"/>
<dbReference type="InterPro" id="IPR058130">
    <property type="entry name" value="PEA_transf_C"/>
</dbReference>
<keyword evidence="12" id="KW-1185">Reference proteome</keyword>
<feature type="transmembrane region" description="Helical" evidence="8">
    <location>
        <begin position="56"/>
        <end position="76"/>
    </location>
</feature>
<evidence type="ECO:0000259" key="10">
    <source>
        <dbReference type="Pfam" id="PF08019"/>
    </source>
</evidence>
<feature type="domain" description="Phosphoethanolamine transferase N-terminal" evidence="10">
    <location>
        <begin position="64"/>
        <end position="211"/>
    </location>
</feature>
<organism evidence="11 12">
    <name type="scientific">Sulfitobacter brevis</name>
    <dbReference type="NCBI Taxonomy" id="74348"/>
    <lineage>
        <taxon>Bacteria</taxon>
        <taxon>Pseudomonadati</taxon>
        <taxon>Pseudomonadota</taxon>
        <taxon>Alphaproteobacteria</taxon>
        <taxon>Rhodobacterales</taxon>
        <taxon>Roseobacteraceae</taxon>
        <taxon>Sulfitobacter</taxon>
    </lineage>
</organism>
<feature type="transmembrane region" description="Helical" evidence="8">
    <location>
        <begin position="125"/>
        <end position="146"/>
    </location>
</feature>
<keyword evidence="2" id="KW-1003">Cell membrane</keyword>